<evidence type="ECO:0000313" key="4">
    <source>
        <dbReference type="Proteomes" id="UP001162164"/>
    </source>
</evidence>
<reference evidence="3" key="1">
    <citation type="journal article" date="2023" name="Insect Mol. Biol.">
        <title>Genome sequencing provides insights into the evolution of gene families encoding plant cell wall-degrading enzymes in longhorned beetles.</title>
        <authorList>
            <person name="Shin N.R."/>
            <person name="Okamura Y."/>
            <person name="Kirsch R."/>
            <person name="Pauchet Y."/>
        </authorList>
    </citation>
    <scope>NUCLEOTIDE SEQUENCE</scope>
    <source>
        <strain evidence="3">MMC_N1</strain>
    </source>
</reference>
<evidence type="ECO:0000256" key="1">
    <source>
        <dbReference type="ARBA" id="ARBA00010994"/>
    </source>
</evidence>
<proteinExistence type="inferred from homology"/>
<organism evidence="3 4">
    <name type="scientific">Molorchus minor</name>
    <dbReference type="NCBI Taxonomy" id="1323400"/>
    <lineage>
        <taxon>Eukaryota</taxon>
        <taxon>Metazoa</taxon>
        <taxon>Ecdysozoa</taxon>
        <taxon>Arthropoda</taxon>
        <taxon>Hexapoda</taxon>
        <taxon>Insecta</taxon>
        <taxon>Pterygota</taxon>
        <taxon>Neoptera</taxon>
        <taxon>Endopterygota</taxon>
        <taxon>Coleoptera</taxon>
        <taxon>Polyphaga</taxon>
        <taxon>Cucujiformia</taxon>
        <taxon>Chrysomeloidea</taxon>
        <taxon>Cerambycidae</taxon>
        <taxon>Lamiinae</taxon>
        <taxon>Monochamini</taxon>
        <taxon>Molorchus</taxon>
    </lineage>
</organism>
<dbReference type="SUPFAM" id="SSF47473">
    <property type="entry name" value="EF-hand"/>
    <property type="match status" value="1"/>
</dbReference>
<accession>A0ABQ9K228</accession>
<name>A0ABQ9K228_9CUCU</name>
<feature type="region of interest" description="Disordered" evidence="2">
    <location>
        <begin position="98"/>
        <end position="118"/>
    </location>
</feature>
<dbReference type="Pfam" id="PF05517">
    <property type="entry name" value="p25-alpha"/>
    <property type="match status" value="1"/>
</dbReference>
<protein>
    <submittedName>
        <fullName evidence="3">Uncharacterized protein</fullName>
    </submittedName>
</protein>
<keyword evidence="4" id="KW-1185">Reference proteome</keyword>
<comment type="similarity">
    <text evidence="1">Belongs to the TPPP family.</text>
</comment>
<gene>
    <name evidence="3" type="ORF">NQ317_012512</name>
</gene>
<dbReference type="PANTHER" id="PTHR12932">
    <property type="entry name" value="P25 ALPHA-RELATED"/>
    <property type="match status" value="1"/>
</dbReference>
<sequence>MCEEKIILDQQFKNFAKFGDAKSDGRTIKLSNIDRWFKQAEIMNKKLTMTDTGVEFNKFKVKAVTYQQFSKFLNELVNGKKLNMDEIKEKLECCGLPGAKKKPDGGKPGIALPRQNAF</sequence>
<dbReference type="PANTHER" id="PTHR12932:SF9">
    <property type="entry name" value="TUBULIN POLYMERIZATION-PROMOTING PROTEIN HOMOLOG"/>
    <property type="match status" value="1"/>
</dbReference>
<dbReference type="Gene3D" id="1.10.238.10">
    <property type="entry name" value="EF-hand"/>
    <property type="match status" value="1"/>
</dbReference>
<dbReference type="InterPro" id="IPR011992">
    <property type="entry name" value="EF-hand-dom_pair"/>
</dbReference>
<evidence type="ECO:0000256" key="2">
    <source>
        <dbReference type="SAM" id="MobiDB-lite"/>
    </source>
</evidence>
<dbReference type="EMBL" id="JAPWTJ010000036">
    <property type="protein sequence ID" value="KAJ8984448.1"/>
    <property type="molecule type" value="Genomic_DNA"/>
</dbReference>
<dbReference type="InterPro" id="IPR008907">
    <property type="entry name" value="TPP/p25"/>
</dbReference>
<comment type="caution">
    <text evidence="3">The sequence shown here is derived from an EMBL/GenBank/DDBJ whole genome shotgun (WGS) entry which is preliminary data.</text>
</comment>
<evidence type="ECO:0000313" key="3">
    <source>
        <dbReference type="EMBL" id="KAJ8984448.1"/>
    </source>
</evidence>
<dbReference type="Proteomes" id="UP001162164">
    <property type="component" value="Unassembled WGS sequence"/>
</dbReference>